<dbReference type="PRINTS" id="PR00344">
    <property type="entry name" value="BCTRLSENSOR"/>
</dbReference>
<dbReference type="InterPro" id="IPR036097">
    <property type="entry name" value="HisK_dim/P_sf"/>
</dbReference>
<keyword evidence="3" id="KW-0597">Phosphoprotein</keyword>
<dbReference type="PANTHER" id="PTHR43102">
    <property type="entry name" value="SLR1143 PROTEIN"/>
    <property type="match status" value="1"/>
</dbReference>
<comment type="catalytic activity">
    <reaction evidence="1">
        <text>ATP + protein L-histidine = ADP + protein N-phospho-L-histidine.</text>
        <dbReference type="EC" id="2.7.13.3"/>
    </reaction>
</comment>
<evidence type="ECO:0000256" key="3">
    <source>
        <dbReference type="ARBA" id="ARBA00022553"/>
    </source>
</evidence>
<evidence type="ECO:0000313" key="5">
    <source>
        <dbReference type="EMBL" id="OBY64540.1"/>
    </source>
</evidence>
<evidence type="ECO:0000313" key="6">
    <source>
        <dbReference type="Proteomes" id="UP000092584"/>
    </source>
</evidence>
<dbReference type="PROSITE" id="PS50109">
    <property type="entry name" value="HIS_KIN"/>
    <property type="match status" value="1"/>
</dbReference>
<accession>A0A1B8TY69</accession>
<dbReference type="InterPro" id="IPR036890">
    <property type="entry name" value="HATPase_C_sf"/>
</dbReference>
<dbReference type="KEGG" id="pob:LPB03_03315"/>
<name>A0A1B8TY69_9FLAO</name>
<dbReference type="SUPFAM" id="SSF55874">
    <property type="entry name" value="ATPase domain of HSP90 chaperone/DNA topoisomerase II/histidine kinase"/>
    <property type="match status" value="1"/>
</dbReference>
<keyword evidence="6" id="KW-1185">Reference proteome</keyword>
<protein>
    <recommendedName>
        <fullName evidence="2">histidine kinase</fullName>
        <ecNumber evidence="2">2.7.13.3</ecNumber>
    </recommendedName>
</protein>
<gene>
    <name evidence="5" type="ORF">LPB3_09180</name>
</gene>
<dbReference type="InterPro" id="IPR004358">
    <property type="entry name" value="Sig_transdc_His_kin-like_C"/>
</dbReference>
<dbReference type="Gene3D" id="3.30.565.10">
    <property type="entry name" value="Histidine kinase-like ATPase, C-terminal domain"/>
    <property type="match status" value="1"/>
</dbReference>
<dbReference type="SUPFAM" id="SSF55781">
    <property type="entry name" value="GAF domain-like"/>
    <property type="match status" value="1"/>
</dbReference>
<organism evidence="5 6">
    <name type="scientific">Polaribacter vadi</name>
    <dbReference type="NCBI Taxonomy" id="1774273"/>
    <lineage>
        <taxon>Bacteria</taxon>
        <taxon>Pseudomonadati</taxon>
        <taxon>Bacteroidota</taxon>
        <taxon>Flavobacteriia</taxon>
        <taxon>Flavobacteriales</taxon>
        <taxon>Flavobacteriaceae</taxon>
    </lineage>
</organism>
<dbReference type="Pfam" id="PF01590">
    <property type="entry name" value="GAF"/>
    <property type="match status" value="1"/>
</dbReference>
<dbReference type="GO" id="GO:0000155">
    <property type="term" value="F:phosphorelay sensor kinase activity"/>
    <property type="evidence" value="ECO:0007669"/>
    <property type="project" value="InterPro"/>
</dbReference>
<dbReference type="Gene3D" id="3.30.450.40">
    <property type="match status" value="1"/>
</dbReference>
<dbReference type="EC" id="2.7.13.3" evidence="2"/>
<proteinExistence type="predicted"/>
<feature type="domain" description="Histidine kinase" evidence="4">
    <location>
        <begin position="188"/>
        <end position="401"/>
    </location>
</feature>
<dbReference type="RefSeq" id="WP_065319286.1">
    <property type="nucleotide sequence ID" value="NZ_CP017477.1"/>
</dbReference>
<evidence type="ECO:0000256" key="2">
    <source>
        <dbReference type="ARBA" id="ARBA00012438"/>
    </source>
</evidence>
<evidence type="ECO:0000259" key="4">
    <source>
        <dbReference type="PROSITE" id="PS50109"/>
    </source>
</evidence>
<sequence>MKSAEILENEEERLKILDSYKILDTLPEEDYDAIAKIASSICNTPIALISLIDKDRQWFKSNHGLEARETPRELAFCAHSILNPDELFIINDATKDERFHDNPLTTENPHVIFYAGAPLNTSDGLALGTLCVIDNKPNDLNESQQESLKLLANQVVGLLELRKKNEELKSVNNKVTQLNEQLNSFAFRLTHDLKSPISGVNFLLNVLKEDHSKLFKNTEAESYIDLITKRMGYMSTLIDEILEYSKVNTENIIYEDFNLEVILKSILSNIDFDHKIVLNSKNLNIHINSSKIGFVQIFQNLISNSRKFSNKEKVFIEVDFKKDKEFYHFIYRDNGPGIEESYWEKVFDMFETLENSNNENTGIGLATVKSIIERLGGKISLNSRDDGKEGVCFHFCISKKEILEA</sequence>
<comment type="caution">
    <text evidence="5">The sequence shown here is derived from an EMBL/GenBank/DDBJ whole genome shotgun (WGS) entry which is preliminary data.</text>
</comment>
<dbReference type="SMART" id="SM00387">
    <property type="entry name" value="HATPase_c"/>
    <property type="match status" value="1"/>
</dbReference>
<dbReference type="CDD" id="cd00082">
    <property type="entry name" value="HisKA"/>
    <property type="match status" value="1"/>
</dbReference>
<dbReference type="PANTHER" id="PTHR43102:SF2">
    <property type="entry name" value="GAF DOMAIN-CONTAINING PROTEIN"/>
    <property type="match status" value="1"/>
</dbReference>
<reference evidence="6" key="1">
    <citation type="submission" date="2016-02" db="EMBL/GenBank/DDBJ databases">
        <authorList>
            <person name="Shin S.-K."/>
            <person name="Yi H."/>
            <person name="Kim E."/>
        </authorList>
    </citation>
    <scope>NUCLEOTIDE SEQUENCE [LARGE SCALE GENOMIC DNA]</scope>
    <source>
        <strain evidence="6">LPB0003</strain>
    </source>
</reference>
<dbReference type="AlphaFoldDB" id="A0A1B8TY69"/>
<keyword evidence="5" id="KW-0418">Kinase</keyword>
<dbReference type="Gene3D" id="1.10.287.130">
    <property type="match status" value="1"/>
</dbReference>
<dbReference type="Pfam" id="PF00512">
    <property type="entry name" value="HisKA"/>
    <property type="match status" value="1"/>
</dbReference>
<dbReference type="InterPro" id="IPR005467">
    <property type="entry name" value="His_kinase_dom"/>
</dbReference>
<dbReference type="InterPro" id="IPR003594">
    <property type="entry name" value="HATPase_dom"/>
</dbReference>
<dbReference type="EMBL" id="LSFM01000022">
    <property type="protein sequence ID" value="OBY64540.1"/>
    <property type="molecule type" value="Genomic_DNA"/>
</dbReference>
<evidence type="ECO:0000256" key="1">
    <source>
        <dbReference type="ARBA" id="ARBA00000085"/>
    </source>
</evidence>
<dbReference type="SUPFAM" id="SSF47384">
    <property type="entry name" value="Homodimeric domain of signal transducing histidine kinase"/>
    <property type="match status" value="1"/>
</dbReference>
<dbReference type="InterPro" id="IPR003661">
    <property type="entry name" value="HisK_dim/P_dom"/>
</dbReference>
<dbReference type="Pfam" id="PF02518">
    <property type="entry name" value="HATPase_c"/>
    <property type="match status" value="1"/>
</dbReference>
<dbReference type="InterPro" id="IPR029016">
    <property type="entry name" value="GAF-like_dom_sf"/>
</dbReference>
<dbReference type="OrthoDB" id="9811889at2"/>
<dbReference type="SMART" id="SM00065">
    <property type="entry name" value="GAF"/>
    <property type="match status" value="1"/>
</dbReference>
<dbReference type="Proteomes" id="UP000092584">
    <property type="component" value="Unassembled WGS sequence"/>
</dbReference>
<dbReference type="SMART" id="SM00388">
    <property type="entry name" value="HisKA"/>
    <property type="match status" value="1"/>
</dbReference>
<keyword evidence="5" id="KW-0808">Transferase</keyword>
<dbReference type="InterPro" id="IPR003018">
    <property type="entry name" value="GAF"/>
</dbReference>
<dbReference type="STRING" id="1774273.LPB03_03315"/>